<dbReference type="InterPro" id="IPR012677">
    <property type="entry name" value="Nucleotide-bd_a/b_plait_sf"/>
</dbReference>
<dbReference type="Gene3D" id="3.30.1370.160">
    <property type="match status" value="1"/>
</dbReference>
<dbReference type="Pfam" id="PF01479">
    <property type="entry name" value="S4"/>
    <property type="match status" value="1"/>
</dbReference>
<sequence length="265" mass="30173">MTKDEVLFQRRVIDLANLADRRSMIMFSDFLNLNELNIYHSSKKELAFVTCRLFGGYETAERQMIAFIPDALSYDMEDTETKDGSLPYGWEFPFVCICIRPLHEKYTDKLTHRDFLGAILNIGIERNKIGDILLTDDGTYVFCHETMAELLCRELTHIRHTSVAAQITDLDSFSWQPVYETIHGTVASLRLDSLLSLAFGSSRSSLTSLVENGSIYVNGRLTTSNGYKLKNGDIISARGYGKFQFCSVLSETRKGRLSVEIKRYK</sequence>
<gene>
    <name evidence="3" type="ORF">H8716_03990</name>
</gene>
<dbReference type="Gene3D" id="3.30.70.330">
    <property type="match status" value="1"/>
</dbReference>
<dbReference type="PANTHER" id="PTHR13633:SF3">
    <property type="entry name" value="MITOCHONDRIAL TRANSCRIPTION RESCUE FACTOR 1"/>
    <property type="match status" value="1"/>
</dbReference>
<comment type="caution">
    <text evidence="3">The sequence shown here is derived from an EMBL/GenBank/DDBJ whole genome shotgun (WGS) entry which is preliminary data.</text>
</comment>
<organism evidence="3 4">
    <name type="scientific">Jingyaoa shaoxingensis</name>
    <dbReference type="NCBI Taxonomy" id="2763671"/>
    <lineage>
        <taxon>Bacteria</taxon>
        <taxon>Bacillati</taxon>
        <taxon>Bacillota</taxon>
        <taxon>Clostridia</taxon>
        <taxon>Lachnospirales</taxon>
        <taxon>Lachnospiraceae</taxon>
        <taxon>Jingyaoa</taxon>
    </lineage>
</organism>
<keyword evidence="4" id="KW-1185">Reference proteome</keyword>
<dbReference type="PANTHER" id="PTHR13633">
    <property type="entry name" value="MITOCHONDRIAL TRANSCRIPTION RESCUE FACTOR 1"/>
    <property type="match status" value="1"/>
</dbReference>
<protein>
    <submittedName>
        <fullName evidence="3">RNA-binding protein</fullName>
    </submittedName>
</protein>
<dbReference type="SUPFAM" id="SSF55174">
    <property type="entry name" value="Alpha-L RNA-binding motif"/>
    <property type="match status" value="1"/>
</dbReference>
<dbReference type="EMBL" id="JACRSZ010000003">
    <property type="protein sequence ID" value="MBC8572248.1"/>
    <property type="molecule type" value="Genomic_DNA"/>
</dbReference>
<dbReference type="SMART" id="SM00363">
    <property type="entry name" value="S4"/>
    <property type="match status" value="1"/>
</dbReference>
<dbReference type="Pfam" id="PF17774">
    <property type="entry name" value="YlmH_RBD"/>
    <property type="match status" value="1"/>
</dbReference>
<proteinExistence type="predicted"/>
<dbReference type="CDD" id="cd00165">
    <property type="entry name" value="S4"/>
    <property type="match status" value="1"/>
</dbReference>
<feature type="domain" description="RNA-binding S4" evidence="2">
    <location>
        <begin position="189"/>
        <end position="242"/>
    </location>
</feature>
<evidence type="ECO:0000313" key="3">
    <source>
        <dbReference type="EMBL" id="MBC8572248.1"/>
    </source>
</evidence>
<dbReference type="RefSeq" id="WP_249307234.1">
    <property type="nucleotide sequence ID" value="NZ_JACRSZ010000003.1"/>
</dbReference>
<evidence type="ECO:0000313" key="4">
    <source>
        <dbReference type="Proteomes" id="UP000657421"/>
    </source>
</evidence>
<dbReference type="InterPro" id="IPR002942">
    <property type="entry name" value="S4_RNA-bd"/>
</dbReference>
<evidence type="ECO:0000256" key="1">
    <source>
        <dbReference type="PROSITE-ProRule" id="PRU00182"/>
    </source>
</evidence>
<dbReference type="Gene3D" id="3.10.290.10">
    <property type="entry name" value="RNA-binding S4 domain"/>
    <property type="match status" value="1"/>
</dbReference>
<keyword evidence="1" id="KW-0694">RNA-binding</keyword>
<dbReference type="InterPro" id="IPR040591">
    <property type="entry name" value="RqcP2_RBD"/>
</dbReference>
<dbReference type="InterPro" id="IPR036986">
    <property type="entry name" value="S4_RNA-bd_sf"/>
</dbReference>
<accession>A0ABR7N902</accession>
<name>A0ABR7N902_9FIRM</name>
<reference evidence="3 4" key="1">
    <citation type="submission" date="2020-08" db="EMBL/GenBank/DDBJ databases">
        <title>Genome public.</title>
        <authorList>
            <person name="Liu C."/>
            <person name="Sun Q."/>
        </authorList>
    </citation>
    <scope>NUCLEOTIDE SEQUENCE [LARGE SCALE GENOMIC DNA]</scope>
    <source>
        <strain evidence="3 4">NSJ-46</strain>
    </source>
</reference>
<dbReference type="Proteomes" id="UP000657421">
    <property type="component" value="Unassembled WGS sequence"/>
</dbReference>
<dbReference type="PROSITE" id="PS50889">
    <property type="entry name" value="S4"/>
    <property type="match status" value="1"/>
</dbReference>
<evidence type="ECO:0000259" key="2">
    <source>
        <dbReference type="SMART" id="SM00363"/>
    </source>
</evidence>